<dbReference type="Pfam" id="PF12867">
    <property type="entry name" value="DinB_2"/>
    <property type="match status" value="1"/>
</dbReference>
<dbReference type="GO" id="GO:0005737">
    <property type="term" value="C:cytoplasm"/>
    <property type="evidence" value="ECO:0007669"/>
    <property type="project" value="UniProtKB-SubCell"/>
</dbReference>
<comment type="cofactor">
    <cofactor evidence="5">
        <name>Zn(2+)</name>
        <dbReference type="ChEBI" id="CHEBI:29105"/>
    </cofactor>
    <text evidence="5">Binds 1 zinc ion per subunit.</text>
</comment>
<feature type="binding site" evidence="5">
    <location>
        <position position="161"/>
    </location>
    <ligand>
        <name>Zn(2+)</name>
        <dbReference type="ChEBI" id="CHEBI:29105"/>
    </ligand>
</feature>
<evidence type="ECO:0000256" key="1">
    <source>
        <dbReference type="ARBA" id="ARBA00022490"/>
    </source>
</evidence>
<dbReference type="AlphaFoldDB" id="A0AAU8N5J8"/>
<comment type="subunit">
    <text evidence="5">Homodimer.</text>
</comment>
<comment type="subcellular location">
    <subcellularLocation>
        <location evidence="5">Cytoplasm</location>
    </subcellularLocation>
</comment>
<proteinExistence type="inferred from homology"/>
<dbReference type="EC" id="3.-.-.-" evidence="5"/>
<organism evidence="7">
    <name type="scientific">Paenibacillus sp. AN1007</name>
    <dbReference type="NCBI Taxonomy" id="3151385"/>
    <lineage>
        <taxon>Bacteria</taxon>
        <taxon>Bacillati</taxon>
        <taxon>Bacillota</taxon>
        <taxon>Bacilli</taxon>
        <taxon>Bacillales</taxon>
        <taxon>Paenibacillaceae</taxon>
        <taxon>Paenibacillus</taxon>
    </lineage>
</organism>
<comment type="similarity">
    <text evidence="5">Belongs to the metal hydrolase YfiT family.</text>
</comment>
<name>A0AAU8N5J8_9BACL</name>
<dbReference type="InterPro" id="IPR023774">
    <property type="entry name" value="Put_metal_dep_hydrolase_YfiT"/>
</dbReference>
<evidence type="ECO:0000259" key="6">
    <source>
        <dbReference type="Pfam" id="PF12867"/>
    </source>
</evidence>
<keyword evidence="3 5" id="KW-0378">Hydrolase</keyword>
<evidence type="ECO:0000256" key="5">
    <source>
        <dbReference type="HAMAP-Rule" id="MF_01256"/>
    </source>
</evidence>
<dbReference type="InterPro" id="IPR034660">
    <property type="entry name" value="DinB/YfiT-like"/>
</dbReference>
<keyword evidence="1 5" id="KW-0963">Cytoplasm</keyword>
<evidence type="ECO:0000313" key="7">
    <source>
        <dbReference type="EMBL" id="XCP93087.1"/>
    </source>
</evidence>
<keyword evidence="7" id="KW-0808">Transferase</keyword>
<dbReference type="RefSeq" id="WP_366289583.1">
    <property type="nucleotide sequence ID" value="NZ_CP159992.1"/>
</dbReference>
<dbReference type="SUPFAM" id="SSF109854">
    <property type="entry name" value="DinB/YfiT-like putative metalloenzymes"/>
    <property type="match status" value="1"/>
</dbReference>
<dbReference type="HAMAP" id="MF_01256">
    <property type="entry name" value="YfiT_hydrol"/>
    <property type="match status" value="1"/>
</dbReference>
<protein>
    <recommendedName>
        <fullName evidence="5">Putative metal-dependent hydrolase ABXS70_17815</fullName>
        <ecNumber evidence="5">3.-.-.-</ecNumber>
    </recommendedName>
</protein>
<keyword evidence="2 5" id="KW-0479">Metal-binding</keyword>
<evidence type="ECO:0000256" key="4">
    <source>
        <dbReference type="ARBA" id="ARBA00022833"/>
    </source>
</evidence>
<sequence>MDLRYPIGQFAHTGEVTQAHRKQWIQDIAELPTQAREAVQGLSEEQLRLPYREGGWMLQQVIHHMADSHMNSVIRFKLALTEDTPEIRPYYEERWAELSDSRALDIEVSLQLLNALHHRWTALLHTLSDGDYARRFYHPASKETMRLDHCLGLYAWHGQHHTAQIMSLRNRLGI</sequence>
<keyword evidence="4 5" id="KW-0862">Zinc</keyword>
<accession>A0AAU8N5J8</accession>
<gene>
    <name evidence="7" type="ORF">ABXS70_17815</name>
</gene>
<dbReference type="Gene3D" id="1.20.120.450">
    <property type="entry name" value="dinb family like domain"/>
    <property type="match status" value="1"/>
</dbReference>
<feature type="domain" description="DinB-like" evidence="6">
    <location>
        <begin position="32"/>
        <end position="165"/>
    </location>
</feature>
<comment type="function">
    <text evidence="5">Possible metal-dependent hydrolase.</text>
</comment>
<evidence type="ECO:0000256" key="2">
    <source>
        <dbReference type="ARBA" id="ARBA00022723"/>
    </source>
</evidence>
<dbReference type="InterPro" id="IPR024775">
    <property type="entry name" value="DinB-like"/>
</dbReference>
<evidence type="ECO:0000256" key="3">
    <source>
        <dbReference type="ARBA" id="ARBA00022801"/>
    </source>
</evidence>
<feature type="binding site" evidence="5">
    <location>
        <position position="64"/>
    </location>
    <ligand>
        <name>Zn(2+)</name>
        <dbReference type="ChEBI" id="CHEBI:29105"/>
    </ligand>
</feature>
<dbReference type="GO" id="GO:0016787">
    <property type="term" value="F:hydrolase activity"/>
    <property type="evidence" value="ECO:0007669"/>
    <property type="project" value="UniProtKB-UniRule"/>
</dbReference>
<dbReference type="NCBIfam" id="NF009807">
    <property type="entry name" value="PRK13291.1"/>
    <property type="match status" value="1"/>
</dbReference>
<dbReference type="EMBL" id="CP159992">
    <property type="protein sequence ID" value="XCP93087.1"/>
    <property type="molecule type" value="Genomic_DNA"/>
</dbReference>
<feature type="binding site" evidence="5">
    <location>
        <position position="157"/>
    </location>
    <ligand>
        <name>Zn(2+)</name>
        <dbReference type="ChEBI" id="CHEBI:29105"/>
    </ligand>
</feature>
<dbReference type="GO" id="GO:0016740">
    <property type="term" value="F:transferase activity"/>
    <property type="evidence" value="ECO:0007669"/>
    <property type="project" value="UniProtKB-KW"/>
</dbReference>
<reference evidence="7" key="1">
    <citation type="submission" date="2024-05" db="EMBL/GenBank/DDBJ databases">
        <title>Draft genome assemblies of 36 bacteria isolated from hibernating arctic ground squirrels.</title>
        <authorList>
            <person name="McKee H."/>
            <person name="Mullen L."/>
            <person name="Drown D.M."/>
            <person name="Duddleston K.N."/>
        </authorList>
    </citation>
    <scope>NUCLEOTIDE SEQUENCE</scope>
    <source>
        <strain evidence="7">AN1007</strain>
    </source>
</reference>
<dbReference type="GO" id="GO:0008270">
    <property type="term" value="F:zinc ion binding"/>
    <property type="evidence" value="ECO:0007669"/>
    <property type="project" value="UniProtKB-UniRule"/>
</dbReference>